<organism evidence="8 9">
    <name type="scientific">Viridibacterium curvum</name>
    <dbReference type="NCBI Taxonomy" id="1101404"/>
    <lineage>
        <taxon>Bacteria</taxon>
        <taxon>Pseudomonadati</taxon>
        <taxon>Pseudomonadota</taxon>
        <taxon>Betaproteobacteria</taxon>
        <taxon>Rhodocyclales</taxon>
        <taxon>Rhodocyclaceae</taxon>
        <taxon>Viridibacterium</taxon>
    </lineage>
</organism>
<keyword evidence="4 5" id="KW-0819">tRNA processing</keyword>
<feature type="binding site" evidence="5 6">
    <location>
        <position position="234"/>
    </location>
    <ligand>
        <name>S-adenosyl-L-methionine</name>
        <dbReference type="ChEBI" id="CHEBI:59789"/>
    </ligand>
</feature>
<protein>
    <recommendedName>
        <fullName evidence="5">tRNA/tmRNA (uracil-C(5))-methyltransferase</fullName>
        <ecNumber evidence="5">2.1.1.35</ecNumber>
    </recommendedName>
    <alternativeName>
        <fullName evidence="5">tRNA (uracil(54)-C(5))-methyltransferase</fullName>
    </alternativeName>
    <alternativeName>
        <fullName evidence="5">tRNA(m5U54)-methyltransferase</fullName>
        <shortName evidence="5">RUMT</shortName>
    </alternativeName>
    <alternativeName>
        <fullName evidence="5">tmRNA (uracil(341)-C(5))-methyltransferase</fullName>
    </alternativeName>
</protein>
<comment type="similarity">
    <text evidence="5">Belongs to the class I-like SAM-binding methyltransferase superfamily. RNA M5U methyltransferase family. TrmA subfamily.</text>
</comment>
<comment type="function">
    <text evidence="5">Dual-specificity methyltransferase that catalyzes the formation of 5-methyluridine at position 54 (m5U54) in all tRNAs, and that of position 341 (m5U341) in tmRNA (transfer-mRNA).</text>
</comment>
<evidence type="ECO:0000256" key="6">
    <source>
        <dbReference type="PROSITE-ProRule" id="PRU01024"/>
    </source>
</evidence>
<dbReference type="SUPFAM" id="SSF53335">
    <property type="entry name" value="S-adenosyl-L-methionine-dependent methyltransferases"/>
    <property type="match status" value="1"/>
</dbReference>
<keyword evidence="2 5" id="KW-0808">Transferase</keyword>
<dbReference type="InterPro" id="IPR030391">
    <property type="entry name" value="MeTrfase_TrmA_CS"/>
</dbReference>
<dbReference type="Pfam" id="PF05958">
    <property type="entry name" value="tRNA_U5-meth_tr"/>
    <property type="match status" value="1"/>
</dbReference>
<feature type="active site" evidence="7">
    <location>
        <position position="319"/>
    </location>
</feature>
<feature type="binding site" evidence="5 6">
    <location>
        <position position="185"/>
    </location>
    <ligand>
        <name>S-adenosyl-L-methionine</name>
        <dbReference type="ChEBI" id="CHEBI:59789"/>
    </ligand>
</feature>
<dbReference type="HAMAP" id="MF_01011">
    <property type="entry name" value="RNA_methyltr_TrmA"/>
    <property type="match status" value="1"/>
</dbReference>
<evidence type="ECO:0000313" key="8">
    <source>
        <dbReference type="EMBL" id="GAA5172795.1"/>
    </source>
</evidence>
<dbReference type="InterPro" id="IPR030390">
    <property type="entry name" value="MeTrfase_TrmA_AS"/>
</dbReference>
<evidence type="ECO:0000256" key="4">
    <source>
        <dbReference type="ARBA" id="ARBA00022694"/>
    </source>
</evidence>
<proteinExistence type="inferred from homology"/>
<evidence type="ECO:0000256" key="2">
    <source>
        <dbReference type="ARBA" id="ARBA00022679"/>
    </source>
</evidence>
<dbReference type="PROSITE" id="PS51687">
    <property type="entry name" value="SAM_MT_RNA_M5U"/>
    <property type="match status" value="1"/>
</dbReference>
<dbReference type="InterPro" id="IPR011869">
    <property type="entry name" value="TrmA_MeTrfase"/>
</dbReference>
<accession>A0ABP9R8K7</accession>
<dbReference type="InterPro" id="IPR029063">
    <property type="entry name" value="SAM-dependent_MTases_sf"/>
</dbReference>
<dbReference type="InterPro" id="IPR010280">
    <property type="entry name" value="U5_MeTrfase_fam"/>
</dbReference>
<evidence type="ECO:0000313" key="9">
    <source>
        <dbReference type="Proteomes" id="UP001500547"/>
    </source>
</evidence>
<dbReference type="PANTHER" id="PTHR47790">
    <property type="entry name" value="TRNA/TMRNA (URACIL-C(5))-METHYLTRANSFERASE"/>
    <property type="match status" value="1"/>
</dbReference>
<feature type="active site" description="Proton acceptor" evidence="5">
    <location>
        <position position="353"/>
    </location>
</feature>
<dbReference type="PROSITE" id="PS01231">
    <property type="entry name" value="TRMA_2"/>
    <property type="match status" value="1"/>
</dbReference>
<sequence>MLIQSLPQDYETQLAEKVAAFNAAFSEFGAPAPEVFASAPSHYRMRAEFRVWHQGERLDFAMSDPQDPKRAVVIESFPAASRRICDAMPDLRAYLEGSLVLRQRLFQVNFLSTLSGELMITLLYHRKLEGDWEKAAQSLGERFNAQVVGRSHKQKLVLGRDWLLEELAVGKRLLRYQQIEGCFSQPNAGTNRLMLDWATEQVRKLGGDLLELYCGNGNFTVALAPLFDKVLATEVSKSSTRAAHYNLDANGIGNVAIARMSSDEISDALAGGREYRRLRNIHLDTYRFSTIFVDPPRSGLDPATVELARGFANILYISCNLRTLKDNVAALQATHSLVSTAVFDQFPYTHHMECGVLLKLRA</sequence>
<feature type="binding site" evidence="5 6">
    <location>
        <position position="294"/>
    </location>
    <ligand>
        <name>S-adenosyl-L-methionine</name>
        <dbReference type="ChEBI" id="CHEBI:59789"/>
    </ligand>
</feature>
<keyword evidence="1 5" id="KW-0489">Methyltransferase</keyword>
<feature type="binding site" evidence="5">
    <location>
        <position position="218"/>
    </location>
    <ligand>
        <name>S-adenosyl-L-methionine</name>
        <dbReference type="ChEBI" id="CHEBI:59789"/>
    </ligand>
</feature>
<comment type="caution">
    <text evidence="8">The sequence shown here is derived from an EMBL/GenBank/DDBJ whole genome shotgun (WGS) entry which is preliminary data.</text>
</comment>
<dbReference type="Gene3D" id="2.40.50.1070">
    <property type="match status" value="1"/>
</dbReference>
<comment type="catalytic activity">
    <reaction evidence="5">
        <text>uridine(54) in tRNA + S-adenosyl-L-methionine = 5-methyluridine(54) in tRNA + S-adenosyl-L-homocysteine + H(+)</text>
        <dbReference type="Rhea" id="RHEA:42712"/>
        <dbReference type="Rhea" id="RHEA-COMP:10167"/>
        <dbReference type="Rhea" id="RHEA-COMP:10193"/>
        <dbReference type="ChEBI" id="CHEBI:15378"/>
        <dbReference type="ChEBI" id="CHEBI:57856"/>
        <dbReference type="ChEBI" id="CHEBI:59789"/>
        <dbReference type="ChEBI" id="CHEBI:65315"/>
        <dbReference type="ChEBI" id="CHEBI:74447"/>
        <dbReference type="EC" id="2.1.1.35"/>
    </reaction>
</comment>
<dbReference type="Gene3D" id="3.40.50.150">
    <property type="entry name" value="Vaccinia Virus protein VP39"/>
    <property type="match status" value="1"/>
</dbReference>
<feature type="active site" description="Nucleophile" evidence="5 6">
    <location>
        <position position="319"/>
    </location>
</feature>
<dbReference type="PROSITE" id="PS01230">
    <property type="entry name" value="TRMA_1"/>
    <property type="match status" value="1"/>
</dbReference>
<evidence type="ECO:0000256" key="5">
    <source>
        <dbReference type="HAMAP-Rule" id="MF_01011"/>
    </source>
</evidence>
<dbReference type="EC" id="2.1.1.35" evidence="5"/>
<keyword evidence="3 5" id="KW-0949">S-adenosyl-L-methionine</keyword>
<comment type="catalytic activity">
    <reaction evidence="5">
        <text>uridine(341) in tmRNA + S-adenosyl-L-methionine = 5-methyluridine(341) in tmRNA + S-adenosyl-L-homocysteine + H(+)</text>
        <dbReference type="Rhea" id="RHEA:43612"/>
        <dbReference type="Rhea" id="RHEA-COMP:10630"/>
        <dbReference type="Rhea" id="RHEA-COMP:10631"/>
        <dbReference type="ChEBI" id="CHEBI:15378"/>
        <dbReference type="ChEBI" id="CHEBI:57856"/>
        <dbReference type="ChEBI" id="CHEBI:59789"/>
        <dbReference type="ChEBI" id="CHEBI:65315"/>
        <dbReference type="ChEBI" id="CHEBI:74447"/>
    </reaction>
</comment>
<reference evidence="9" key="1">
    <citation type="journal article" date="2019" name="Int. J. Syst. Evol. Microbiol.">
        <title>The Global Catalogue of Microorganisms (GCM) 10K type strain sequencing project: providing services to taxonomists for standard genome sequencing and annotation.</title>
        <authorList>
            <consortium name="The Broad Institute Genomics Platform"/>
            <consortium name="The Broad Institute Genome Sequencing Center for Infectious Disease"/>
            <person name="Wu L."/>
            <person name="Ma J."/>
        </authorList>
    </citation>
    <scope>NUCLEOTIDE SEQUENCE [LARGE SCALE GENOMIC DNA]</scope>
    <source>
        <strain evidence="9">JCM 18715</strain>
    </source>
</reference>
<evidence type="ECO:0000256" key="1">
    <source>
        <dbReference type="ARBA" id="ARBA00022603"/>
    </source>
</evidence>
<evidence type="ECO:0000256" key="7">
    <source>
        <dbReference type="PROSITE-ProRule" id="PRU10015"/>
    </source>
</evidence>
<gene>
    <name evidence="5 8" type="primary">trmA</name>
    <name evidence="8" type="ORF">GCM10025770_39550</name>
</gene>
<evidence type="ECO:0000256" key="3">
    <source>
        <dbReference type="ARBA" id="ARBA00022691"/>
    </source>
</evidence>
<dbReference type="PANTHER" id="PTHR47790:SF2">
    <property type="entry name" value="TRNA_TMRNA (URACIL-C(5))-METHYLTRANSFERASE"/>
    <property type="match status" value="1"/>
</dbReference>
<dbReference type="EMBL" id="BAABLD010000017">
    <property type="protein sequence ID" value="GAA5172795.1"/>
    <property type="molecule type" value="Genomic_DNA"/>
</dbReference>
<feature type="binding site" evidence="5 6">
    <location>
        <position position="213"/>
    </location>
    <ligand>
        <name>S-adenosyl-L-methionine</name>
        <dbReference type="ChEBI" id="CHEBI:59789"/>
    </ligand>
</feature>
<keyword evidence="9" id="KW-1185">Reference proteome</keyword>
<dbReference type="Proteomes" id="UP001500547">
    <property type="component" value="Unassembled WGS sequence"/>
</dbReference>
<name>A0ABP9R8K7_9RHOO</name>
<dbReference type="NCBIfam" id="TIGR02143">
    <property type="entry name" value="trmA_only"/>
    <property type="match status" value="1"/>
</dbReference>
<dbReference type="RefSeq" id="WP_345534881.1">
    <property type="nucleotide sequence ID" value="NZ_BAABLD010000017.1"/>
</dbReference>